<dbReference type="RefSeq" id="WP_090483746.1">
    <property type="nucleotide sequence ID" value="NZ_FOUO01000003.1"/>
</dbReference>
<keyword evidence="4" id="KW-0378">Hydrolase</keyword>
<evidence type="ECO:0000259" key="7">
    <source>
        <dbReference type="Pfam" id="PF01435"/>
    </source>
</evidence>
<dbReference type="SUPFAM" id="SSF48452">
    <property type="entry name" value="TPR-like"/>
    <property type="match status" value="1"/>
</dbReference>
<evidence type="ECO:0000256" key="1">
    <source>
        <dbReference type="ARBA" id="ARBA00001947"/>
    </source>
</evidence>
<dbReference type="GO" id="GO:0004222">
    <property type="term" value="F:metalloendopeptidase activity"/>
    <property type="evidence" value="ECO:0007669"/>
    <property type="project" value="InterPro"/>
</dbReference>
<dbReference type="PANTHER" id="PTHR22726">
    <property type="entry name" value="METALLOENDOPEPTIDASE OMA1"/>
    <property type="match status" value="1"/>
</dbReference>
<dbReference type="GO" id="GO:0016020">
    <property type="term" value="C:membrane"/>
    <property type="evidence" value="ECO:0007669"/>
    <property type="project" value="TreeGrafter"/>
</dbReference>
<dbReference type="AlphaFoldDB" id="A0A1I4Q128"/>
<comment type="cofactor">
    <cofactor evidence="1">
        <name>Zn(2+)</name>
        <dbReference type="ChEBI" id="CHEBI:29105"/>
    </cofactor>
</comment>
<dbReference type="Pfam" id="PF14559">
    <property type="entry name" value="TPR_19"/>
    <property type="match status" value="1"/>
</dbReference>
<evidence type="ECO:0000256" key="3">
    <source>
        <dbReference type="ARBA" id="ARBA00022723"/>
    </source>
</evidence>
<evidence type="ECO:0000313" key="8">
    <source>
        <dbReference type="EMBL" id="SFM33576.1"/>
    </source>
</evidence>
<keyword evidence="6" id="KW-0482">Metalloprotease</keyword>
<dbReference type="OrthoDB" id="9810445at2"/>
<dbReference type="InterPro" id="IPR051156">
    <property type="entry name" value="Mito/Outer_Membr_Metalloprot"/>
</dbReference>
<dbReference type="STRING" id="195064.SAMN05421721_10340"/>
<dbReference type="InterPro" id="IPR001915">
    <property type="entry name" value="Peptidase_M48"/>
</dbReference>
<organism evidence="8 9">
    <name type="scientific">Ectothiorhodospira mobilis</name>
    <dbReference type="NCBI Taxonomy" id="195064"/>
    <lineage>
        <taxon>Bacteria</taxon>
        <taxon>Pseudomonadati</taxon>
        <taxon>Pseudomonadota</taxon>
        <taxon>Gammaproteobacteria</taxon>
        <taxon>Chromatiales</taxon>
        <taxon>Ectothiorhodospiraceae</taxon>
        <taxon>Ectothiorhodospira</taxon>
    </lineage>
</organism>
<dbReference type="EMBL" id="FOUO01000003">
    <property type="protein sequence ID" value="SFM33576.1"/>
    <property type="molecule type" value="Genomic_DNA"/>
</dbReference>
<proteinExistence type="predicted"/>
<evidence type="ECO:0000256" key="6">
    <source>
        <dbReference type="ARBA" id="ARBA00023049"/>
    </source>
</evidence>
<accession>A0A1I4Q128</accession>
<feature type="domain" description="Peptidase M48" evidence="7">
    <location>
        <begin position="32"/>
        <end position="219"/>
    </location>
</feature>
<reference evidence="8 9" key="1">
    <citation type="submission" date="2016-10" db="EMBL/GenBank/DDBJ databases">
        <authorList>
            <person name="de Groot N.N."/>
        </authorList>
    </citation>
    <scope>NUCLEOTIDE SEQUENCE [LARGE SCALE GENOMIC DNA]</scope>
    <source>
        <strain evidence="8 9">DSM 4180</strain>
    </source>
</reference>
<dbReference type="GO" id="GO:0051603">
    <property type="term" value="P:proteolysis involved in protein catabolic process"/>
    <property type="evidence" value="ECO:0007669"/>
    <property type="project" value="TreeGrafter"/>
</dbReference>
<name>A0A1I4Q128_ECTMO</name>
<dbReference type="Gene3D" id="1.25.40.10">
    <property type="entry name" value="Tetratricopeptide repeat domain"/>
    <property type="match status" value="1"/>
</dbReference>
<keyword evidence="5" id="KW-0862">Zinc</keyword>
<dbReference type="Proteomes" id="UP000199556">
    <property type="component" value="Unassembled WGS sequence"/>
</dbReference>
<dbReference type="Pfam" id="PF01435">
    <property type="entry name" value="Peptidase_M48"/>
    <property type="match status" value="1"/>
</dbReference>
<evidence type="ECO:0000256" key="2">
    <source>
        <dbReference type="ARBA" id="ARBA00022670"/>
    </source>
</evidence>
<dbReference type="CDD" id="cd07333">
    <property type="entry name" value="M48C_bepA_like"/>
    <property type="match status" value="1"/>
</dbReference>
<evidence type="ECO:0000313" key="9">
    <source>
        <dbReference type="Proteomes" id="UP000199556"/>
    </source>
</evidence>
<keyword evidence="3" id="KW-0479">Metal-binding</keyword>
<dbReference type="PANTHER" id="PTHR22726:SF1">
    <property type="entry name" value="METALLOENDOPEPTIDASE OMA1, MITOCHONDRIAL"/>
    <property type="match status" value="1"/>
</dbReference>
<dbReference type="InterPro" id="IPR011990">
    <property type="entry name" value="TPR-like_helical_dom_sf"/>
</dbReference>
<dbReference type="Gene3D" id="3.30.2010.10">
    <property type="entry name" value="Metalloproteases ('zincins'), catalytic domain"/>
    <property type="match status" value="1"/>
</dbReference>
<protein>
    <submittedName>
        <fullName evidence="8">Putative Zn-dependent protease, contains TPR repeats</fullName>
    </submittedName>
</protein>
<evidence type="ECO:0000256" key="4">
    <source>
        <dbReference type="ARBA" id="ARBA00022801"/>
    </source>
</evidence>
<keyword evidence="2 8" id="KW-0645">Protease</keyword>
<sequence length="444" mass="48632">MLSPAQEQALGQRLLREVRRSLPLSQDPLLVNYVRSLGQRLVAHVPDGGHSHYRFLVVENEAVNAFAMPGGVVGINTGLMRITRNEAELAAVIAHEIAHVTQRHIAQAHAAGSRSDLATGLAILAGIIASAYAPELGQAAIVGGMAGGTQARLNFTRAKEAEADRIGVRILAEADYAPGAMPDFFERMMRQAGGGGDAVPEYLRTHPVTTRRIAETRDRADAYEPRDRITDSPEFRLMRARVRALEDPQDVLARQETGEGKDRAADLYGHAIALMQQGRSQEALEAIDAAAREGGDGIALYLELARAEALLSGREQAPERALKILERLQQLYPDYPPVTQIQARALLAADRPALALETVDRLLEQDTEHPALYRLKAEAADRMGDTAISHEAMAEYYFHHGQYREAVRQLDIALSAPALETHLEQRIREKRETAVRLAQEGDGA</sequence>
<dbReference type="GO" id="GO:0046872">
    <property type="term" value="F:metal ion binding"/>
    <property type="evidence" value="ECO:0007669"/>
    <property type="project" value="UniProtKB-KW"/>
</dbReference>
<keyword evidence="9" id="KW-1185">Reference proteome</keyword>
<evidence type="ECO:0000256" key="5">
    <source>
        <dbReference type="ARBA" id="ARBA00022833"/>
    </source>
</evidence>
<gene>
    <name evidence="8" type="ORF">SAMN05421721_10340</name>
</gene>